<organism evidence="2 3">
    <name type="scientific">Reichenbachiella agarivorans</name>
    <dbReference type="NCBI Taxonomy" id="2979464"/>
    <lineage>
        <taxon>Bacteria</taxon>
        <taxon>Pseudomonadati</taxon>
        <taxon>Bacteroidota</taxon>
        <taxon>Cytophagia</taxon>
        <taxon>Cytophagales</taxon>
        <taxon>Reichenbachiellaceae</taxon>
        <taxon>Reichenbachiella</taxon>
    </lineage>
</organism>
<dbReference type="Proteomes" id="UP001065174">
    <property type="component" value="Chromosome"/>
</dbReference>
<keyword evidence="1" id="KW-0732">Signal</keyword>
<dbReference type="SUPFAM" id="SSF48452">
    <property type="entry name" value="TPR-like"/>
    <property type="match status" value="1"/>
</dbReference>
<feature type="signal peptide" evidence="1">
    <location>
        <begin position="1"/>
        <end position="23"/>
    </location>
</feature>
<gene>
    <name evidence="2" type="ORF">N6H18_00465</name>
</gene>
<evidence type="ECO:0008006" key="4">
    <source>
        <dbReference type="Google" id="ProtNLM"/>
    </source>
</evidence>
<evidence type="ECO:0000313" key="2">
    <source>
        <dbReference type="EMBL" id="UXP32448.1"/>
    </source>
</evidence>
<accession>A0ABY6CPK4</accession>
<keyword evidence="3" id="KW-1185">Reference proteome</keyword>
<reference evidence="2" key="1">
    <citation type="submission" date="2022-09" db="EMBL/GenBank/DDBJ databases">
        <title>Comparative genomics and taxonomic characterization of three novel marine species of genus Reichenbachiella exhibiting antioxidant and polysaccharide degradation activities.</title>
        <authorList>
            <person name="Muhammad N."/>
            <person name="Lee Y.-J."/>
            <person name="Ko J."/>
            <person name="Kim S.-G."/>
        </authorList>
    </citation>
    <scope>NUCLEOTIDE SEQUENCE</scope>
    <source>
        <strain evidence="2">BKB1-1</strain>
    </source>
</reference>
<evidence type="ECO:0000313" key="3">
    <source>
        <dbReference type="Proteomes" id="UP001065174"/>
    </source>
</evidence>
<dbReference type="Gene3D" id="1.25.40.10">
    <property type="entry name" value="Tetratricopeptide repeat domain"/>
    <property type="match status" value="2"/>
</dbReference>
<sequence length="495" mass="57442">MKVGYTHLFLFVLIATSSLQLQAQKSIDDYPKIYSAYQDILKLKLSSGRKKLKAIIPSHEELGHYHYTQSLADVVEILVSEDSDLYKKYEDSEGEHLDGLSELDSKDPYKRFYSAEIKIQWALVSTLFQDEMKAGWSLKSAYGEIQENIKQHPDFIHNNKSLGTLHVLFATVPESYHWVLKIFGLKSNVIEGWGELRKIEPSNPYWLETSLAKSLIALNIINKEKVTMDILDDLLASNKDNLIVNYLHNVALIKYARSEEALPSMIRLTYVGGSYSPIHNVYYKLGEIYIQKQQYALARLNYSKFLNRYKGKNYIKDTWFKIFLTYWLDGEDKLAELHWEKAQKAGRELVAADKNAADYLSGSYPNKELYKARLAVDGGYFHIAHSVLKHIKQESIKGKKDEVEYFYRYGRLYDKEGKEEDALFHYLNTIKKSGDENWYYAPSACLQVGYIYESRLDDEKATYYYKKAQSYSKHKYKDGIDYQAKAALLLLGNKR</sequence>
<proteinExistence type="predicted"/>
<feature type="chain" id="PRO_5046997933" description="Tetratricopeptide repeat-containing protein" evidence="1">
    <location>
        <begin position="24"/>
        <end position="495"/>
    </location>
</feature>
<dbReference type="InterPro" id="IPR011990">
    <property type="entry name" value="TPR-like_helical_dom_sf"/>
</dbReference>
<protein>
    <recommendedName>
        <fullName evidence="4">Tetratricopeptide repeat-containing protein</fullName>
    </recommendedName>
</protein>
<dbReference type="InterPro" id="IPR019734">
    <property type="entry name" value="TPR_rpt"/>
</dbReference>
<name>A0ABY6CPK4_9BACT</name>
<dbReference type="EMBL" id="CP106679">
    <property type="protein sequence ID" value="UXP32448.1"/>
    <property type="molecule type" value="Genomic_DNA"/>
</dbReference>
<evidence type="ECO:0000256" key="1">
    <source>
        <dbReference type="SAM" id="SignalP"/>
    </source>
</evidence>
<dbReference type="SMART" id="SM00028">
    <property type="entry name" value="TPR"/>
    <property type="match status" value="3"/>
</dbReference>